<dbReference type="PANTHER" id="PTHR10689">
    <property type="entry name" value="MICROSOMAL GLUTATHIONE S-TRANSFERASE 1"/>
    <property type="match status" value="1"/>
</dbReference>
<evidence type="ECO:0000256" key="9">
    <source>
        <dbReference type="ARBA" id="ARBA00022824"/>
    </source>
</evidence>
<dbReference type="HOGENOM" id="CLU_124175_0_0_1"/>
<keyword evidence="6" id="KW-0808">Transferase</keyword>
<keyword evidence="19" id="KW-1185">Reference proteome</keyword>
<comment type="subunit">
    <text evidence="14">Homotrimer; The trimer binds only one molecule of glutathione.</text>
</comment>
<reference evidence="19" key="2">
    <citation type="submission" date="2010-04" db="EMBL/GenBank/DDBJ databases">
        <authorList>
            <person name="Buell R."/>
            <person name="Hamilton J."/>
            <person name="Hostetler J."/>
        </authorList>
    </citation>
    <scope>NUCLEOTIDE SEQUENCE [LARGE SCALE GENOMIC DNA]</scope>
    <source>
        <strain evidence="19">DAOM:BR144</strain>
    </source>
</reference>
<dbReference type="InterPro" id="IPR001129">
    <property type="entry name" value="Membr-assoc_MAPEG"/>
</dbReference>
<dbReference type="InterPro" id="IPR023352">
    <property type="entry name" value="MAPEG-like_dom_sf"/>
</dbReference>
<evidence type="ECO:0000256" key="1">
    <source>
        <dbReference type="ARBA" id="ARBA00003701"/>
    </source>
</evidence>
<dbReference type="GO" id="GO:0004364">
    <property type="term" value="F:glutathione transferase activity"/>
    <property type="evidence" value="ECO:0007669"/>
    <property type="project" value="UniProtKB-EC"/>
</dbReference>
<dbReference type="GO" id="GO:0005741">
    <property type="term" value="C:mitochondrial outer membrane"/>
    <property type="evidence" value="ECO:0007669"/>
    <property type="project" value="UniProtKB-SubCell"/>
</dbReference>
<keyword evidence="8" id="KW-1000">Mitochondrion outer membrane</keyword>
<evidence type="ECO:0000256" key="15">
    <source>
        <dbReference type="ARBA" id="ARBA00039397"/>
    </source>
</evidence>
<evidence type="ECO:0000256" key="12">
    <source>
        <dbReference type="ARBA" id="ARBA00023128"/>
    </source>
</evidence>
<dbReference type="InParanoid" id="K3WEJ4"/>
<evidence type="ECO:0000256" key="17">
    <source>
        <dbReference type="SAM" id="Phobius"/>
    </source>
</evidence>
<dbReference type="PANTHER" id="PTHR10689:SF6">
    <property type="entry name" value="MICROSOMAL GLUTATHIONE S-TRANSFERASE 1"/>
    <property type="match status" value="1"/>
</dbReference>
<comment type="catalytic activity">
    <reaction evidence="16">
        <text>RX + glutathione = an S-substituted glutathione + a halide anion + H(+)</text>
        <dbReference type="Rhea" id="RHEA:16437"/>
        <dbReference type="ChEBI" id="CHEBI:15378"/>
        <dbReference type="ChEBI" id="CHEBI:16042"/>
        <dbReference type="ChEBI" id="CHEBI:17792"/>
        <dbReference type="ChEBI" id="CHEBI:57925"/>
        <dbReference type="ChEBI" id="CHEBI:90779"/>
        <dbReference type="EC" id="2.5.1.18"/>
    </reaction>
    <physiologicalReaction direction="left-to-right" evidence="16">
        <dbReference type="Rhea" id="RHEA:16438"/>
    </physiologicalReaction>
</comment>
<dbReference type="VEuPathDB" id="FungiDB:PYU1_G003375"/>
<keyword evidence="11" id="KW-0007">Acetylation</keyword>
<keyword evidence="7 17" id="KW-0812">Transmembrane</keyword>
<feature type="transmembrane region" description="Helical" evidence="17">
    <location>
        <begin position="140"/>
        <end position="159"/>
    </location>
</feature>
<dbReference type="EC" id="2.5.1.18" evidence="5"/>
<dbReference type="AlphaFoldDB" id="K3WEJ4"/>
<dbReference type="Proteomes" id="UP000019132">
    <property type="component" value="Unassembled WGS sequence"/>
</dbReference>
<organism evidence="18 19">
    <name type="scientific">Globisporangium ultimum (strain ATCC 200006 / CBS 805.95 / DAOM BR144)</name>
    <name type="common">Pythium ultimum</name>
    <dbReference type="NCBI Taxonomy" id="431595"/>
    <lineage>
        <taxon>Eukaryota</taxon>
        <taxon>Sar</taxon>
        <taxon>Stramenopiles</taxon>
        <taxon>Oomycota</taxon>
        <taxon>Peronosporomycetes</taxon>
        <taxon>Pythiales</taxon>
        <taxon>Pythiaceae</taxon>
        <taxon>Globisporangium</taxon>
    </lineage>
</organism>
<evidence type="ECO:0000256" key="13">
    <source>
        <dbReference type="ARBA" id="ARBA00023136"/>
    </source>
</evidence>
<accession>K3WEJ4</accession>
<dbReference type="EMBL" id="GL376603">
    <property type="status" value="NOT_ANNOTATED_CDS"/>
    <property type="molecule type" value="Genomic_DNA"/>
</dbReference>
<evidence type="ECO:0000256" key="16">
    <source>
        <dbReference type="ARBA" id="ARBA00049385"/>
    </source>
</evidence>
<comment type="subcellular location">
    <subcellularLocation>
        <location evidence="3">Endoplasmic reticulum membrane</location>
        <topology evidence="3">Multi-pass membrane protein</topology>
    </subcellularLocation>
    <subcellularLocation>
        <location evidence="2">Mitochondrion outer membrane</location>
    </subcellularLocation>
</comment>
<evidence type="ECO:0000256" key="7">
    <source>
        <dbReference type="ARBA" id="ARBA00022692"/>
    </source>
</evidence>
<keyword evidence="10 17" id="KW-1133">Transmembrane helix</keyword>
<reference evidence="19" key="1">
    <citation type="journal article" date="2010" name="Genome Biol.">
        <title>Genome sequence of the necrotrophic plant pathogen Pythium ultimum reveals original pathogenicity mechanisms and effector repertoire.</title>
        <authorList>
            <person name="Levesque C.A."/>
            <person name="Brouwer H."/>
            <person name="Cano L."/>
            <person name="Hamilton J.P."/>
            <person name="Holt C."/>
            <person name="Huitema E."/>
            <person name="Raffaele S."/>
            <person name="Robideau G.P."/>
            <person name="Thines M."/>
            <person name="Win J."/>
            <person name="Zerillo M.M."/>
            <person name="Beakes G.W."/>
            <person name="Boore J.L."/>
            <person name="Busam D."/>
            <person name="Dumas B."/>
            <person name="Ferriera S."/>
            <person name="Fuerstenberg S.I."/>
            <person name="Gachon C.M."/>
            <person name="Gaulin E."/>
            <person name="Govers F."/>
            <person name="Grenville-Briggs L."/>
            <person name="Horner N."/>
            <person name="Hostetler J."/>
            <person name="Jiang R.H."/>
            <person name="Johnson J."/>
            <person name="Krajaejun T."/>
            <person name="Lin H."/>
            <person name="Meijer H.J."/>
            <person name="Moore B."/>
            <person name="Morris P."/>
            <person name="Phuntmart V."/>
            <person name="Puiu D."/>
            <person name="Shetty J."/>
            <person name="Stajich J.E."/>
            <person name="Tripathy S."/>
            <person name="Wawra S."/>
            <person name="van West P."/>
            <person name="Whitty B.R."/>
            <person name="Coutinho P.M."/>
            <person name="Henrissat B."/>
            <person name="Martin F."/>
            <person name="Thomas P.D."/>
            <person name="Tyler B.M."/>
            <person name="De Vries R.P."/>
            <person name="Kamoun S."/>
            <person name="Yandell M."/>
            <person name="Tisserat N."/>
            <person name="Buell C.R."/>
        </authorList>
    </citation>
    <scope>NUCLEOTIDE SEQUENCE</scope>
    <source>
        <strain evidence="19">DAOM:BR144</strain>
    </source>
</reference>
<evidence type="ECO:0000256" key="4">
    <source>
        <dbReference type="ARBA" id="ARBA00010459"/>
    </source>
</evidence>
<comment type="function">
    <text evidence="1">Conjugation of reduced glutathione to a wide number of exogenous and endogenous hydrophobic electrophiles.</text>
</comment>
<evidence type="ECO:0000256" key="10">
    <source>
        <dbReference type="ARBA" id="ARBA00022989"/>
    </source>
</evidence>
<dbReference type="EnsemblProtists" id="PYU1_T003385">
    <property type="protein sequence ID" value="PYU1_T003385"/>
    <property type="gene ID" value="PYU1_G003375"/>
</dbReference>
<comment type="similarity">
    <text evidence="4">Belongs to the MAPEG family.</text>
</comment>
<evidence type="ECO:0000313" key="18">
    <source>
        <dbReference type="EnsemblProtists" id="PYU1_T003385"/>
    </source>
</evidence>
<keyword evidence="13 17" id="KW-0472">Membrane</keyword>
<dbReference type="GO" id="GO:0005789">
    <property type="term" value="C:endoplasmic reticulum membrane"/>
    <property type="evidence" value="ECO:0007669"/>
    <property type="project" value="UniProtKB-SubCell"/>
</dbReference>
<evidence type="ECO:0000256" key="14">
    <source>
        <dbReference type="ARBA" id="ARBA00038540"/>
    </source>
</evidence>
<evidence type="ECO:0000256" key="2">
    <source>
        <dbReference type="ARBA" id="ARBA00004294"/>
    </source>
</evidence>
<evidence type="ECO:0000256" key="6">
    <source>
        <dbReference type="ARBA" id="ARBA00022679"/>
    </source>
</evidence>
<feature type="transmembrane region" description="Helical" evidence="17">
    <location>
        <begin position="6"/>
        <end position="26"/>
    </location>
</feature>
<evidence type="ECO:0000256" key="8">
    <source>
        <dbReference type="ARBA" id="ARBA00022787"/>
    </source>
</evidence>
<dbReference type="Pfam" id="PF01124">
    <property type="entry name" value="MAPEG"/>
    <property type="match status" value="1"/>
</dbReference>
<dbReference type="InterPro" id="IPR040162">
    <property type="entry name" value="MGST1-like"/>
</dbReference>
<keyword evidence="12" id="KW-0496">Mitochondrion</keyword>
<name>K3WEJ4_GLOUD</name>
<proteinExistence type="inferred from homology"/>
<dbReference type="eggNOG" id="ENOG502RX6I">
    <property type="taxonomic scope" value="Eukaryota"/>
</dbReference>
<evidence type="ECO:0000256" key="3">
    <source>
        <dbReference type="ARBA" id="ARBA00004477"/>
    </source>
</evidence>
<evidence type="ECO:0000256" key="5">
    <source>
        <dbReference type="ARBA" id="ARBA00012452"/>
    </source>
</evidence>
<protein>
    <recommendedName>
        <fullName evidence="15">Microsomal glutathione S-transferase 1</fullName>
        <ecNumber evidence="5">2.5.1.18</ecNumber>
    </recommendedName>
</protein>
<evidence type="ECO:0000313" key="19">
    <source>
        <dbReference type="Proteomes" id="UP000019132"/>
    </source>
</evidence>
<reference evidence="18" key="3">
    <citation type="submission" date="2015-02" db="UniProtKB">
        <authorList>
            <consortium name="EnsemblProtists"/>
        </authorList>
    </citation>
    <scope>IDENTIFICATION</scope>
    <source>
        <strain evidence="18">DAOM BR144</strain>
    </source>
</reference>
<dbReference type="Gene3D" id="1.20.120.550">
    <property type="entry name" value="Membrane associated eicosanoid/glutathione metabolism-like domain"/>
    <property type="match status" value="1"/>
</dbReference>
<keyword evidence="9" id="KW-0256">Endoplasmic reticulum</keyword>
<dbReference type="SUPFAM" id="SSF161084">
    <property type="entry name" value="MAPEG domain-like"/>
    <property type="match status" value="1"/>
</dbReference>
<evidence type="ECO:0000256" key="11">
    <source>
        <dbReference type="ARBA" id="ARBA00022990"/>
    </source>
</evidence>
<sequence length="160" mass="17521">MVGVNVKVFVTYAAVLYLKFLATIAVQSRKTFCAGGRPPEDNKLHMAKRFPGVKQNYGTSATDAPPSDQLLLVRHVELRWRRIVSNDLESIPLALFVFAGGILAESNDQVHSVAMVVYTFARVAHTFAYAKSIQPQRSMLWFAGVLSTIVGVANAVVAIL</sequence>
<dbReference type="FunFam" id="1.20.120.550:FF:000005">
    <property type="entry name" value="Inorganic phosphate transporter 1-6"/>
    <property type="match status" value="1"/>
</dbReference>